<dbReference type="AlphaFoldDB" id="A0A162KXH8"/>
<dbReference type="EMBL" id="LITQ01000037">
    <property type="protein sequence ID" value="OAA88342.1"/>
    <property type="molecule type" value="Genomic_DNA"/>
</dbReference>
<keyword evidence="2" id="KW-0031">Aminopeptidase</keyword>
<dbReference type="SUPFAM" id="SSF53187">
    <property type="entry name" value="Zn-dependent exopeptidases"/>
    <property type="match status" value="1"/>
</dbReference>
<dbReference type="EMBL" id="LROR01000051">
    <property type="protein sequence ID" value="OBR93688.1"/>
    <property type="molecule type" value="Genomic_DNA"/>
</dbReference>
<name>A0A162KXH8_9CLOT</name>
<dbReference type="Pfam" id="PF04389">
    <property type="entry name" value="Peptidase_M28"/>
    <property type="match status" value="1"/>
</dbReference>
<reference evidence="3 5" key="2">
    <citation type="journal article" date="2016" name="Front. Microbiol.">
        <title>Industrial Acetogenic Biocatalysts: A Comparative Metabolic and Genomic Analysis.</title>
        <authorList>
            <person name="Bengelsdorf F."/>
            <person name="Poehlein A."/>
            <person name="Sonja S."/>
            <person name="Erz C."/>
            <person name="Hummel T."/>
            <person name="Hoffmeister S."/>
            <person name="Daniel R."/>
            <person name="Durre P."/>
        </authorList>
    </citation>
    <scope>NUCLEOTIDE SEQUENCE [LARGE SCALE GENOMIC DNA]</scope>
    <source>
        <strain evidence="3 5">PTA-10522</strain>
    </source>
</reference>
<feature type="domain" description="Peptidase M28" evidence="1">
    <location>
        <begin position="203"/>
        <end position="385"/>
    </location>
</feature>
<evidence type="ECO:0000313" key="4">
    <source>
        <dbReference type="Proteomes" id="UP000077384"/>
    </source>
</evidence>
<protein>
    <submittedName>
        <fullName evidence="2">Aminopeptidase YwaD</fullName>
        <ecNumber evidence="3">3.4.11.10</ecNumber>
        <ecNumber evidence="2">3.4.11.6</ecNumber>
    </submittedName>
</protein>
<dbReference type="GO" id="GO:0008235">
    <property type="term" value="F:metalloexopeptidase activity"/>
    <property type="evidence" value="ECO:0007669"/>
    <property type="project" value="InterPro"/>
</dbReference>
<proteinExistence type="predicted"/>
<dbReference type="InterPro" id="IPR045175">
    <property type="entry name" value="M28_fam"/>
</dbReference>
<dbReference type="PANTHER" id="PTHR12147:SF26">
    <property type="entry name" value="PEPTIDASE M28 DOMAIN-CONTAINING PROTEIN"/>
    <property type="match status" value="1"/>
</dbReference>
<evidence type="ECO:0000259" key="1">
    <source>
        <dbReference type="Pfam" id="PF04389"/>
    </source>
</evidence>
<sequence>MISKVFEVITKERAVGTAANDEIVNFLENKFKHMNYSIKSLSFECAIWEKGKSTLISRNHLFQVEPSPFSEPFKGIGKLIMVKTVKELEDIDCNDVILVLSGKLTESPLQPKDYPFYYPKEHKYLISLLERKKPKAIIAVTGKNPLSGQNPFPLFEDGSFLIPSTNINDQTLSKIEAAGLLGEVVNLTIDSHKRLSKSRQIVALKKATKSMGKIVIGAHMDTKYNTPGALDNAAGVAVLLQVAKVLKSTAYDIELVPFNSEEFYGACGEMEYLKLIDNEKDRIKLMINIDSPCHKGSKTAISFHNLSDNISDIINCTIGKSEKIVKGKKWYAGDHSPFIFRGIPCLAITSSDLFSGALEYTHTSKDTLDTIDFDMIGHIVKYITEIISALSV</sequence>
<dbReference type="Gene3D" id="3.40.630.10">
    <property type="entry name" value="Zn peptidases"/>
    <property type="match status" value="1"/>
</dbReference>
<dbReference type="GO" id="GO:0004177">
    <property type="term" value="F:aminopeptidase activity"/>
    <property type="evidence" value="ECO:0007669"/>
    <property type="project" value="UniProtKB-KW"/>
</dbReference>
<keyword evidence="2" id="KW-0378">Hydrolase</keyword>
<keyword evidence="2" id="KW-0645">Protease</keyword>
<dbReference type="PANTHER" id="PTHR12147">
    <property type="entry name" value="METALLOPEPTIDASE M28 FAMILY MEMBER"/>
    <property type="match status" value="1"/>
</dbReference>
<dbReference type="Proteomes" id="UP000093694">
    <property type="component" value="Unassembled WGS sequence"/>
</dbReference>
<dbReference type="EC" id="3.4.11.10" evidence="3"/>
<comment type="caution">
    <text evidence="2">The sequence shown here is derived from an EMBL/GenBank/DDBJ whole genome shotgun (WGS) entry which is preliminary data.</text>
</comment>
<organism evidence="2 4">
    <name type="scientific">Clostridium coskatii</name>
    <dbReference type="NCBI Taxonomy" id="1705578"/>
    <lineage>
        <taxon>Bacteria</taxon>
        <taxon>Bacillati</taxon>
        <taxon>Bacillota</taxon>
        <taxon>Clostridia</taxon>
        <taxon>Eubacteriales</taxon>
        <taxon>Clostridiaceae</taxon>
        <taxon>Clostridium</taxon>
    </lineage>
</organism>
<dbReference type="Gene3D" id="3.50.30.30">
    <property type="match status" value="1"/>
</dbReference>
<dbReference type="EC" id="3.4.11.6" evidence="2"/>
<dbReference type="Proteomes" id="UP000077384">
    <property type="component" value="Unassembled WGS sequence"/>
</dbReference>
<evidence type="ECO:0000313" key="3">
    <source>
        <dbReference type="EMBL" id="OBR93688.1"/>
    </source>
</evidence>
<keyword evidence="5" id="KW-1185">Reference proteome</keyword>
<gene>
    <name evidence="2" type="primary">ywaD</name>
    <name evidence="3" type="synonym">ywaD_1</name>
    <name evidence="3" type="ORF">CLCOS_22960</name>
    <name evidence="2" type="ORF">WX73_02631</name>
</gene>
<dbReference type="InterPro" id="IPR007484">
    <property type="entry name" value="Peptidase_M28"/>
</dbReference>
<accession>A0A162KXH8</accession>
<dbReference type="RefSeq" id="WP_063602298.1">
    <property type="nucleotide sequence ID" value="NZ_LITQ01000037.1"/>
</dbReference>
<dbReference type="PATRIC" id="fig|1705578.3.peg.2898"/>
<evidence type="ECO:0000313" key="2">
    <source>
        <dbReference type="EMBL" id="OAA88342.1"/>
    </source>
</evidence>
<reference evidence="2 4" key="1">
    <citation type="journal article" date="2015" name="Biotechnol. Bioeng.">
        <title>Genome sequence and phenotypic characterization of Caulobacter segnis.</title>
        <authorList>
            <person name="Patel S."/>
            <person name="Fletcher B."/>
            <person name="Scott D.C."/>
            <person name="Ely B."/>
        </authorList>
    </citation>
    <scope>NUCLEOTIDE SEQUENCE [LARGE SCALE GENOMIC DNA]</scope>
    <source>
        <strain evidence="2 4">PS02</strain>
    </source>
</reference>
<evidence type="ECO:0000313" key="5">
    <source>
        <dbReference type="Proteomes" id="UP000093694"/>
    </source>
</evidence>
<dbReference type="GO" id="GO:0006508">
    <property type="term" value="P:proteolysis"/>
    <property type="evidence" value="ECO:0007669"/>
    <property type="project" value="InterPro"/>
</dbReference>